<gene>
    <name evidence="2" type="ORF">HPP92_019935</name>
</gene>
<keyword evidence="1" id="KW-1133">Transmembrane helix</keyword>
<evidence type="ECO:0000313" key="3">
    <source>
        <dbReference type="Proteomes" id="UP000636800"/>
    </source>
</evidence>
<name>A0A835Q0B6_VANPL</name>
<dbReference type="EMBL" id="JADCNL010000010">
    <property type="protein sequence ID" value="KAG0463866.1"/>
    <property type="molecule type" value="Genomic_DNA"/>
</dbReference>
<reference evidence="2 3" key="1">
    <citation type="journal article" date="2020" name="Nat. Food">
        <title>A phased Vanilla planifolia genome enables genetic improvement of flavour and production.</title>
        <authorList>
            <person name="Hasing T."/>
            <person name="Tang H."/>
            <person name="Brym M."/>
            <person name="Khazi F."/>
            <person name="Huang T."/>
            <person name="Chambers A.H."/>
        </authorList>
    </citation>
    <scope>NUCLEOTIDE SEQUENCE [LARGE SCALE GENOMIC DNA]</scope>
    <source>
        <tissue evidence="2">Leaf</tissue>
    </source>
</reference>
<dbReference type="AlphaFoldDB" id="A0A835Q0B6"/>
<accession>A0A835Q0B6</accession>
<keyword evidence="1" id="KW-0812">Transmembrane</keyword>
<comment type="caution">
    <text evidence="2">The sequence shown here is derived from an EMBL/GenBank/DDBJ whole genome shotgun (WGS) entry which is preliminary data.</text>
</comment>
<evidence type="ECO:0000256" key="1">
    <source>
        <dbReference type="SAM" id="Phobius"/>
    </source>
</evidence>
<dbReference type="OrthoDB" id="301434at2759"/>
<organism evidence="2 3">
    <name type="scientific">Vanilla planifolia</name>
    <name type="common">Vanilla</name>
    <dbReference type="NCBI Taxonomy" id="51239"/>
    <lineage>
        <taxon>Eukaryota</taxon>
        <taxon>Viridiplantae</taxon>
        <taxon>Streptophyta</taxon>
        <taxon>Embryophyta</taxon>
        <taxon>Tracheophyta</taxon>
        <taxon>Spermatophyta</taxon>
        <taxon>Magnoliopsida</taxon>
        <taxon>Liliopsida</taxon>
        <taxon>Asparagales</taxon>
        <taxon>Orchidaceae</taxon>
        <taxon>Vanilloideae</taxon>
        <taxon>Vanilleae</taxon>
        <taxon>Vanilla</taxon>
    </lineage>
</organism>
<keyword evidence="3" id="KW-1185">Reference proteome</keyword>
<protein>
    <submittedName>
        <fullName evidence="2">Uncharacterized protein</fullName>
    </submittedName>
</protein>
<feature type="transmembrane region" description="Helical" evidence="1">
    <location>
        <begin position="36"/>
        <end position="57"/>
    </location>
</feature>
<dbReference type="PANTHER" id="PTHR35686:SF1">
    <property type="entry name" value="KINETOCHORE PROTEIN"/>
    <property type="match status" value="1"/>
</dbReference>
<keyword evidence="1" id="KW-0472">Membrane</keyword>
<dbReference type="Proteomes" id="UP000636800">
    <property type="component" value="Chromosome 10"/>
</dbReference>
<dbReference type="PANTHER" id="PTHR35686">
    <property type="entry name" value="KINETOCHORE PROTEIN"/>
    <property type="match status" value="1"/>
</dbReference>
<proteinExistence type="predicted"/>
<sequence length="402" mass="45401">MGDSKKGCEWHAVLEEAEDLAGSRFYTQGVEFCPGAIHFFPGLTAVIIVIDIISISIKSVKPINLIRGRQVWMIVKERQGRSEHTCLWVTEVLDIEDAFEFISSDSYGDDQYANQGCQANQFNKGQPILDGTKGKAKEMRSSKQTEFHLGDKVFIGADSSGNDKYIGQVGQTNQFDKEIAILSDQDFDIEDPLEFIGANTSGYEKHTKQDCQAGHFGKGQTMLDLFQDAFDSAAEERAAFHCYSFGSANSSNIWFFVLQMNHSASMLGSCLKFWSKINKLGIGATLPKRLFQKLKQWRNYEENNYFCPRICSNMELEIGSLVRVHPPWSGSDLYSPLPMFGSPVPYLHQVNSRKSATERNQFFSFGKFRDVVLNSDVFYSVSVRLLDCPVHSSFGYDTRLFR</sequence>
<evidence type="ECO:0000313" key="2">
    <source>
        <dbReference type="EMBL" id="KAG0463866.1"/>
    </source>
</evidence>